<dbReference type="AlphaFoldDB" id="A0A0M4SL93"/>
<gene>
    <name evidence="2" type="ORF">ACX27_13745</name>
</gene>
<dbReference type="OrthoDB" id="467760at2"/>
<dbReference type="SUPFAM" id="SSF101756">
    <property type="entry name" value="Hypothetical protein YgiW"/>
    <property type="match status" value="1"/>
</dbReference>
<evidence type="ECO:0000313" key="3">
    <source>
        <dbReference type="Proteomes" id="UP000062645"/>
    </source>
</evidence>
<reference evidence="2 3" key="2">
    <citation type="journal article" date="2016" name="Genome Announc.">
        <title>Draft Genome Sequence of the N2-Fixing Cyanobacterium Nostoc piscinale CENA21, Isolated from the Brazilian Amazon Floodplain.</title>
        <authorList>
            <person name="Leao T."/>
            <person name="Guimaraes P.I."/>
            <person name="de Melo A.G."/>
            <person name="Ramos R.T."/>
            <person name="Leao P.N."/>
            <person name="Silva A."/>
            <person name="Fiore M.F."/>
            <person name="Schneider M.P."/>
        </authorList>
    </citation>
    <scope>NUCLEOTIDE SEQUENCE [LARGE SCALE GENOMIC DNA]</scope>
    <source>
        <strain evidence="2 3">CENA21</strain>
    </source>
</reference>
<dbReference type="Proteomes" id="UP000062645">
    <property type="component" value="Chromosome"/>
</dbReference>
<evidence type="ECO:0000256" key="1">
    <source>
        <dbReference type="SAM" id="SignalP"/>
    </source>
</evidence>
<accession>A0A0M4SL93</accession>
<reference evidence="3" key="1">
    <citation type="submission" date="2015-07" db="EMBL/GenBank/DDBJ databases">
        <title>Genome Of Nitrogen-Fixing Cyanobacterium Nostoc piscinale CENA21 From Solimoes/Amazon River Floodplain Sediments And Comparative Genomics To Uncover Biosynthetic Natural Products Potential.</title>
        <authorList>
            <person name="Leao T.F."/>
            <person name="Leao P.N."/>
            <person name="Guimaraes P.I."/>
            <person name="de Melo A.G.C."/>
            <person name="Ramos R.T.J."/>
            <person name="Silva A."/>
            <person name="Fiore M.F."/>
            <person name="Schneider M.P.C."/>
        </authorList>
    </citation>
    <scope>NUCLEOTIDE SEQUENCE [LARGE SCALE GENOMIC DNA]</scope>
    <source>
        <strain evidence="3">CENA21</strain>
    </source>
</reference>
<protein>
    <recommendedName>
        <fullName evidence="4">Bacterial OB-fold domain-containing protein</fullName>
    </recommendedName>
</protein>
<keyword evidence="1" id="KW-0732">Signal</keyword>
<dbReference type="STRING" id="224013.ACX27_13745"/>
<name>A0A0M4SL93_9NOSO</name>
<dbReference type="EMBL" id="CP012036">
    <property type="protein sequence ID" value="ALF53660.1"/>
    <property type="molecule type" value="Genomic_DNA"/>
</dbReference>
<proteinExistence type="predicted"/>
<feature type="chain" id="PRO_5005801707" description="Bacterial OB-fold domain-containing protein" evidence="1">
    <location>
        <begin position="26"/>
        <end position="113"/>
    </location>
</feature>
<organism evidence="2 3">
    <name type="scientific">Nostoc piscinale CENA21</name>
    <dbReference type="NCBI Taxonomy" id="224013"/>
    <lineage>
        <taxon>Bacteria</taxon>
        <taxon>Bacillati</taxon>
        <taxon>Cyanobacteriota</taxon>
        <taxon>Cyanophyceae</taxon>
        <taxon>Nostocales</taxon>
        <taxon>Nostocaceae</taxon>
        <taxon>Nostoc</taxon>
    </lineage>
</organism>
<evidence type="ECO:0008006" key="4">
    <source>
        <dbReference type="Google" id="ProtNLM"/>
    </source>
</evidence>
<dbReference type="InterPro" id="IPR036700">
    <property type="entry name" value="BOBF_sf"/>
</dbReference>
<dbReference type="KEGG" id="npz:ACX27_13745"/>
<dbReference type="Gene3D" id="2.40.50.200">
    <property type="entry name" value="Bacterial OB-fold"/>
    <property type="match status" value="1"/>
</dbReference>
<feature type="signal peptide" evidence="1">
    <location>
        <begin position="1"/>
        <end position="25"/>
    </location>
</feature>
<dbReference type="RefSeq" id="WP_062293315.1">
    <property type="nucleotide sequence ID" value="NZ_CP012036.1"/>
</dbReference>
<sequence length="113" mass="12313">MNFNPTPSIVLTALFTLLIPFQVGAQKTPNQVENFPNARVTTISGQVTKLLDDEFILNDGKGQIIVEAEPQLGQPINLAVGEKITVVGNYDDNEFKALSITRANGETIQINDD</sequence>
<evidence type="ECO:0000313" key="2">
    <source>
        <dbReference type="EMBL" id="ALF53660.1"/>
    </source>
</evidence>
<dbReference type="PATRIC" id="fig|224013.5.peg.3327"/>
<keyword evidence="3" id="KW-1185">Reference proteome</keyword>